<accession>A0A6J6NFA0</accession>
<evidence type="ECO:0000256" key="7">
    <source>
        <dbReference type="ARBA" id="ARBA00022989"/>
    </source>
</evidence>
<keyword evidence="7 10" id="KW-1133">Transmembrane helix</keyword>
<evidence type="ECO:0000256" key="1">
    <source>
        <dbReference type="ARBA" id="ARBA00004651"/>
    </source>
</evidence>
<evidence type="ECO:0000256" key="10">
    <source>
        <dbReference type="SAM" id="Phobius"/>
    </source>
</evidence>
<evidence type="ECO:0000256" key="9">
    <source>
        <dbReference type="ARBA" id="ARBA00037998"/>
    </source>
</evidence>
<feature type="transmembrane region" description="Helical" evidence="10">
    <location>
        <begin position="226"/>
        <end position="245"/>
    </location>
</feature>
<keyword evidence="3" id="KW-1003">Cell membrane</keyword>
<keyword evidence="8 10" id="KW-0472">Membrane</keyword>
<dbReference type="GO" id="GO:0015188">
    <property type="term" value="F:L-isoleucine transmembrane transporter activity"/>
    <property type="evidence" value="ECO:0007669"/>
    <property type="project" value="TreeGrafter"/>
</dbReference>
<reference evidence="11" key="1">
    <citation type="submission" date="2020-05" db="EMBL/GenBank/DDBJ databases">
        <authorList>
            <person name="Chiriac C."/>
            <person name="Salcher M."/>
            <person name="Ghai R."/>
            <person name="Kavagutti S V."/>
        </authorList>
    </citation>
    <scope>NUCLEOTIDE SEQUENCE</scope>
</reference>
<feature type="transmembrane region" description="Helical" evidence="10">
    <location>
        <begin position="30"/>
        <end position="49"/>
    </location>
</feature>
<keyword evidence="6" id="KW-0029">Amino-acid transport</keyword>
<dbReference type="CDD" id="cd06582">
    <property type="entry name" value="TM_PBP1_LivH_like"/>
    <property type="match status" value="1"/>
</dbReference>
<dbReference type="PANTHER" id="PTHR11795:SF371">
    <property type="entry name" value="HIGH-AFFINITY BRANCHED-CHAIN AMINO ACID TRANSPORT SYSTEM PERMEASE PROTEIN LIVH"/>
    <property type="match status" value="1"/>
</dbReference>
<keyword evidence="5 10" id="KW-0812">Transmembrane</keyword>
<dbReference type="AlphaFoldDB" id="A0A6J6NFA0"/>
<feature type="transmembrane region" description="Helical" evidence="10">
    <location>
        <begin position="93"/>
        <end position="116"/>
    </location>
</feature>
<evidence type="ECO:0000256" key="4">
    <source>
        <dbReference type="ARBA" id="ARBA00022519"/>
    </source>
</evidence>
<evidence type="ECO:0000256" key="8">
    <source>
        <dbReference type="ARBA" id="ARBA00023136"/>
    </source>
</evidence>
<feature type="transmembrane region" description="Helical" evidence="10">
    <location>
        <begin position="128"/>
        <end position="146"/>
    </location>
</feature>
<keyword evidence="2" id="KW-0813">Transport</keyword>
<comment type="subcellular location">
    <subcellularLocation>
        <location evidence="1">Cell membrane</location>
        <topology evidence="1">Multi-pass membrane protein</topology>
    </subcellularLocation>
</comment>
<dbReference type="GO" id="GO:0015190">
    <property type="term" value="F:L-leucine transmembrane transporter activity"/>
    <property type="evidence" value="ECO:0007669"/>
    <property type="project" value="TreeGrafter"/>
</dbReference>
<dbReference type="EMBL" id="CAEZXM010000057">
    <property type="protein sequence ID" value="CAB4684826.1"/>
    <property type="molecule type" value="Genomic_DNA"/>
</dbReference>
<sequence length="333" mass="35285">MTLSLGGFLTFAGFLSRFWPSTITGLVLGAVYALVALGYTLVYGVLRLINFANSEVFMLSAFGSFLTIEVLNIPQRLASGGDPIKTGWELVGVLALCLLVSVLIGGLSAVLVERIAYRPLRQRNAPRLVFLISAIGASFAISEAVGEWGPQRRKEYALTKFFKKEQLFKIFGADVYNSNVIVVVGAAIMALALVLFVSKSRVGRGIRAVAQDAETAKLMGVNVDRIILITFLVGGLMAGGAAFLYEIHTPFARYDVGFSIGVKAFTAAVLGGIGNVRGALLGGLLLGLIESWGSSLFGSDQNIGNVAAFVTLVLVLMVRPSGLLGESLGRSKA</sequence>
<dbReference type="InterPro" id="IPR001851">
    <property type="entry name" value="ABC_transp_permease"/>
</dbReference>
<name>A0A6J6NFA0_9ZZZZ</name>
<comment type="similarity">
    <text evidence="9">Belongs to the binding-protein-dependent transport system permease family. LivHM subfamily.</text>
</comment>
<dbReference type="InterPro" id="IPR052157">
    <property type="entry name" value="BCAA_transport_permease"/>
</dbReference>
<dbReference type="Pfam" id="PF02653">
    <property type="entry name" value="BPD_transp_2"/>
    <property type="match status" value="1"/>
</dbReference>
<keyword evidence="4" id="KW-0997">Cell inner membrane</keyword>
<feature type="transmembrane region" description="Helical" evidence="10">
    <location>
        <begin position="56"/>
        <end position="73"/>
    </location>
</feature>
<dbReference type="GO" id="GO:0015808">
    <property type="term" value="P:L-alanine transport"/>
    <property type="evidence" value="ECO:0007669"/>
    <property type="project" value="TreeGrafter"/>
</dbReference>
<protein>
    <submittedName>
        <fullName evidence="11">Unannotated protein</fullName>
    </submittedName>
</protein>
<evidence type="ECO:0000256" key="3">
    <source>
        <dbReference type="ARBA" id="ARBA00022475"/>
    </source>
</evidence>
<feature type="transmembrane region" description="Helical" evidence="10">
    <location>
        <begin position="278"/>
        <end position="297"/>
    </location>
</feature>
<feature type="transmembrane region" description="Helical" evidence="10">
    <location>
        <begin position="176"/>
        <end position="197"/>
    </location>
</feature>
<proteinExistence type="inferred from homology"/>
<dbReference type="GO" id="GO:0005886">
    <property type="term" value="C:plasma membrane"/>
    <property type="evidence" value="ECO:0007669"/>
    <property type="project" value="UniProtKB-SubCell"/>
</dbReference>
<dbReference type="GO" id="GO:0015192">
    <property type="term" value="F:L-phenylalanine transmembrane transporter activity"/>
    <property type="evidence" value="ECO:0007669"/>
    <property type="project" value="TreeGrafter"/>
</dbReference>
<dbReference type="GO" id="GO:0005304">
    <property type="term" value="F:L-valine transmembrane transporter activity"/>
    <property type="evidence" value="ECO:0007669"/>
    <property type="project" value="TreeGrafter"/>
</dbReference>
<organism evidence="11">
    <name type="scientific">freshwater metagenome</name>
    <dbReference type="NCBI Taxonomy" id="449393"/>
    <lineage>
        <taxon>unclassified sequences</taxon>
        <taxon>metagenomes</taxon>
        <taxon>ecological metagenomes</taxon>
    </lineage>
</organism>
<evidence type="ECO:0000256" key="6">
    <source>
        <dbReference type="ARBA" id="ARBA00022970"/>
    </source>
</evidence>
<dbReference type="PANTHER" id="PTHR11795">
    <property type="entry name" value="BRANCHED-CHAIN AMINO ACID TRANSPORT SYSTEM PERMEASE PROTEIN LIVH"/>
    <property type="match status" value="1"/>
</dbReference>
<evidence type="ECO:0000256" key="2">
    <source>
        <dbReference type="ARBA" id="ARBA00022448"/>
    </source>
</evidence>
<dbReference type="GO" id="GO:0042941">
    <property type="term" value="P:D-alanine transmembrane transport"/>
    <property type="evidence" value="ECO:0007669"/>
    <property type="project" value="TreeGrafter"/>
</dbReference>
<evidence type="ECO:0000256" key="5">
    <source>
        <dbReference type="ARBA" id="ARBA00022692"/>
    </source>
</evidence>
<feature type="transmembrane region" description="Helical" evidence="10">
    <location>
        <begin position="303"/>
        <end position="324"/>
    </location>
</feature>
<dbReference type="GO" id="GO:1903806">
    <property type="term" value="P:L-isoleucine import across plasma membrane"/>
    <property type="evidence" value="ECO:0007669"/>
    <property type="project" value="TreeGrafter"/>
</dbReference>
<evidence type="ECO:0000313" key="11">
    <source>
        <dbReference type="EMBL" id="CAB4684826.1"/>
    </source>
</evidence>
<gene>
    <name evidence="11" type="ORF">UFOPK2366_00430</name>
</gene>